<evidence type="ECO:0000259" key="1">
    <source>
        <dbReference type="Pfam" id="PF02771"/>
    </source>
</evidence>
<dbReference type="Gene3D" id="1.10.540.10">
    <property type="entry name" value="Acyl-CoA dehydrogenase/oxidase, N-terminal domain"/>
    <property type="match status" value="1"/>
</dbReference>
<evidence type="ECO:0000313" key="2">
    <source>
        <dbReference type="EMBL" id="NWC00768.1"/>
    </source>
</evidence>
<dbReference type="GO" id="GO:0016627">
    <property type="term" value="F:oxidoreductase activity, acting on the CH-CH group of donors"/>
    <property type="evidence" value="ECO:0007669"/>
    <property type="project" value="InterPro"/>
</dbReference>
<dbReference type="InterPro" id="IPR009100">
    <property type="entry name" value="AcylCoA_DH/oxidase_NM_dom_sf"/>
</dbReference>
<feature type="domain" description="Acyl-CoA dehydrogenase/oxidase N-terminal" evidence="1">
    <location>
        <begin position="19"/>
        <end position="81"/>
    </location>
</feature>
<dbReference type="InterPro" id="IPR013786">
    <property type="entry name" value="AcylCoA_DH/ox_N"/>
</dbReference>
<name>A0A7Y7XL33_9PSED</name>
<dbReference type="Proteomes" id="UP000539985">
    <property type="component" value="Unassembled WGS sequence"/>
</dbReference>
<dbReference type="GO" id="GO:0050660">
    <property type="term" value="F:flavin adenine dinucleotide binding"/>
    <property type="evidence" value="ECO:0007669"/>
    <property type="project" value="InterPro"/>
</dbReference>
<protein>
    <submittedName>
        <fullName evidence="2">Acyl-CoA dehydrogenase family protein</fullName>
    </submittedName>
</protein>
<reference evidence="2 3" key="1">
    <citation type="submission" date="2020-04" db="EMBL/GenBank/DDBJ databases">
        <title>Molecular characterization of pseudomonads from Agaricus bisporus reveal novel blotch 2 pathogens in Western Europe.</title>
        <authorList>
            <person name="Taparia T."/>
            <person name="Krijger M."/>
            <person name="Haynes E."/>
            <person name="Elpinstone J.G."/>
            <person name="Noble R."/>
            <person name="Van Der Wolf J."/>
        </authorList>
    </citation>
    <scope>NUCLEOTIDE SEQUENCE [LARGE SCALE GENOMIC DNA]</scope>
    <source>
        <strain evidence="2 3">H7001</strain>
    </source>
</reference>
<dbReference type="Pfam" id="PF02771">
    <property type="entry name" value="Acyl-CoA_dh_N"/>
    <property type="match status" value="1"/>
</dbReference>
<sequence length="100" mass="10897">MSPSNGGVIDKSLFKALGRAVAENALRHDGDATLDRRSWQRMAELGMWKIPVTRELGGFGGTWAECAECLDEVAKECEDLGFLIRPPWSVPLPSIKGPSV</sequence>
<dbReference type="InterPro" id="IPR037069">
    <property type="entry name" value="AcylCoA_DH/ox_N_sf"/>
</dbReference>
<dbReference type="RefSeq" id="WP_177105925.1">
    <property type="nucleotide sequence ID" value="NZ_JACAQB010000039.1"/>
</dbReference>
<comment type="caution">
    <text evidence="2">The sequence shown here is derived from an EMBL/GenBank/DDBJ whole genome shotgun (WGS) entry which is preliminary data.</text>
</comment>
<dbReference type="EMBL" id="JACAQB010000039">
    <property type="protein sequence ID" value="NWC00768.1"/>
    <property type="molecule type" value="Genomic_DNA"/>
</dbReference>
<gene>
    <name evidence="2" type="ORF">HX882_33375</name>
</gene>
<evidence type="ECO:0000313" key="3">
    <source>
        <dbReference type="Proteomes" id="UP000539985"/>
    </source>
</evidence>
<dbReference type="AlphaFoldDB" id="A0A7Y7XL33"/>
<accession>A0A7Y7XL33</accession>
<dbReference type="SUPFAM" id="SSF56645">
    <property type="entry name" value="Acyl-CoA dehydrogenase NM domain-like"/>
    <property type="match status" value="1"/>
</dbReference>
<organism evidence="2 3">
    <name type="scientific">Pseudomonas gingeri</name>
    <dbReference type="NCBI Taxonomy" id="117681"/>
    <lineage>
        <taxon>Bacteria</taxon>
        <taxon>Pseudomonadati</taxon>
        <taxon>Pseudomonadota</taxon>
        <taxon>Gammaproteobacteria</taxon>
        <taxon>Pseudomonadales</taxon>
        <taxon>Pseudomonadaceae</taxon>
        <taxon>Pseudomonas</taxon>
    </lineage>
</organism>
<proteinExistence type="predicted"/>